<dbReference type="PANTHER" id="PTHR35340:SF8">
    <property type="entry name" value="ASST-DOMAIN-CONTAINING PROTEIN"/>
    <property type="match status" value="1"/>
</dbReference>
<dbReference type="EMBL" id="JAPCID010000043">
    <property type="protein sequence ID" value="MDA0140699.1"/>
    <property type="molecule type" value="Genomic_DNA"/>
</dbReference>
<evidence type="ECO:0000256" key="2">
    <source>
        <dbReference type="SAM" id="SignalP"/>
    </source>
</evidence>
<keyword evidence="2" id="KW-0732">Signal</keyword>
<protein>
    <submittedName>
        <fullName evidence="3">Arylsulfotransferase family protein</fullName>
    </submittedName>
</protein>
<proteinExistence type="predicted"/>
<dbReference type="InterPro" id="IPR039535">
    <property type="entry name" value="ASST-like"/>
</dbReference>
<organism evidence="3 4">
    <name type="scientific">Solirubrobacter deserti</name>
    <dbReference type="NCBI Taxonomy" id="2282478"/>
    <lineage>
        <taxon>Bacteria</taxon>
        <taxon>Bacillati</taxon>
        <taxon>Actinomycetota</taxon>
        <taxon>Thermoleophilia</taxon>
        <taxon>Solirubrobacterales</taxon>
        <taxon>Solirubrobacteraceae</taxon>
        <taxon>Solirubrobacter</taxon>
    </lineage>
</organism>
<feature type="chain" id="PRO_5045603832" evidence="2">
    <location>
        <begin position="20"/>
        <end position="525"/>
    </location>
</feature>
<dbReference type="SUPFAM" id="SSF50998">
    <property type="entry name" value="Quinoprotein alcohol dehydrogenase-like"/>
    <property type="match status" value="1"/>
</dbReference>
<dbReference type="RefSeq" id="WP_202958286.1">
    <property type="nucleotide sequence ID" value="NZ_JAPCID010000043.1"/>
</dbReference>
<dbReference type="PANTHER" id="PTHR35340">
    <property type="entry name" value="PQQ ENZYME REPEAT PROTEIN-RELATED"/>
    <property type="match status" value="1"/>
</dbReference>
<evidence type="ECO:0000313" key="4">
    <source>
        <dbReference type="Proteomes" id="UP001147700"/>
    </source>
</evidence>
<dbReference type="InterPro" id="IPR053143">
    <property type="entry name" value="Arylsulfate_ST"/>
</dbReference>
<feature type="region of interest" description="Disordered" evidence="1">
    <location>
        <begin position="122"/>
        <end position="146"/>
    </location>
</feature>
<keyword evidence="4" id="KW-1185">Reference proteome</keyword>
<dbReference type="Proteomes" id="UP001147700">
    <property type="component" value="Unassembled WGS sequence"/>
</dbReference>
<feature type="signal peptide" evidence="2">
    <location>
        <begin position="1"/>
        <end position="19"/>
    </location>
</feature>
<dbReference type="InterPro" id="IPR011047">
    <property type="entry name" value="Quinoprotein_ADH-like_sf"/>
</dbReference>
<evidence type="ECO:0000256" key="1">
    <source>
        <dbReference type="SAM" id="MobiDB-lite"/>
    </source>
</evidence>
<accession>A0ABT4RQ77</accession>
<name>A0ABT4RQ77_9ACTN</name>
<dbReference type="Pfam" id="PF14269">
    <property type="entry name" value="Arylsulfotran_2"/>
    <property type="match status" value="1"/>
</dbReference>
<reference evidence="3" key="1">
    <citation type="submission" date="2022-10" db="EMBL/GenBank/DDBJ databases">
        <title>The WGS of Solirubrobacter sp. CPCC 204708.</title>
        <authorList>
            <person name="Jiang Z."/>
        </authorList>
    </citation>
    <scope>NUCLEOTIDE SEQUENCE</scope>
    <source>
        <strain evidence="3">CPCC 204708</strain>
    </source>
</reference>
<feature type="region of interest" description="Disordered" evidence="1">
    <location>
        <begin position="45"/>
        <end position="71"/>
    </location>
</feature>
<evidence type="ECO:0000313" key="3">
    <source>
        <dbReference type="EMBL" id="MDA0140699.1"/>
    </source>
</evidence>
<sequence>MASSLVTAAVVAASVAVYPAPGVSTASPTTQISFRGTTDLGTVTVTGSRSGRHRGRVREHSDGQGASWLPSRRFTSGETVRVRSRARRYSFKVGRRPAPAPTRRITRDMKADVQSFASRPDLTPPRLWVDQAQPGRTPGFTFLGPKGGREMGPMVIDDRGQLVWFRELPRDTAAFDVRVQSYRGEPVITWWQGKLVGGGGRGEGVIFDAEYDLVRRVRMGNGFKADSHEFTLTPNGTALLIGYDAVYRDEGRVLQAVVQEVDVATGLVLFEWHSIGNVATAESYRRRVSRRQHLDYMHLNSVAVAEGGDFVLSARGTNAVYKVSRATGRVLWRLGGKRSDFRQDAGTRFFEQHDVRPGPDDTLTLFDNARRGHRSRALTVRLDGRRARLVASRTHPLDLHASTQGGVQPLPDGHTFVGWGSQRWFTEFDAAGRVVFDGRLARGMDSYRAYRAAWVGTPKTRPVAVRRGKRLHVSWNGATQVAAWVVNGRRYPRTGFETRLPAPSARAVVRAVDAAGTVLGESRKA</sequence>
<gene>
    <name evidence="3" type="ORF">OJ962_24590</name>
</gene>
<comment type="caution">
    <text evidence="3">The sequence shown here is derived from an EMBL/GenBank/DDBJ whole genome shotgun (WGS) entry which is preliminary data.</text>
</comment>